<dbReference type="PANTHER" id="PTHR11803:SF39">
    <property type="entry name" value="2-IMINOBUTANOATE_2-IMINOPROPANOATE DEAMINASE"/>
    <property type="match status" value="1"/>
</dbReference>
<gene>
    <name evidence="1" type="ORF">GEAM_2107</name>
</gene>
<dbReference type="Pfam" id="PF01042">
    <property type="entry name" value="Ribonuc_L-PSP"/>
    <property type="match status" value="1"/>
</dbReference>
<comment type="caution">
    <text evidence="1">The sequence shown here is derived from an EMBL/GenBank/DDBJ whole genome shotgun (WGS) entry which is preliminary data.</text>
</comment>
<name>A0A085GAP0_EWIA3</name>
<dbReference type="OrthoDB" id="9808943at2"/>
<protein>
    <submittedName>
        <fullName evidence="1">Endoribonuclease L-PSP</fullName>
    </submittedName>
</protein>
<evidence type="ECO:0000313" key="2">
    <source>
        <dbReference type="Proteomes" id="UP000028640"/>
    </source>
</evidence>
<reference evidence="1 2" key="1">
    <citation type="submission" date="2014-05" db="EMBL/GenBank/DDBJ databases">
        <title>ATOL: Assembling a taxonomically balanced genome-scale reconstruction of the evolutionary history of the Enterobacteriaceae.</title>
        <authorList>
            <person name="Plunkett G.III."/>
            <person name="Neeno-Eckwall E.C."/>
            <person name="Glasner J.D."/>
            <person name="Perna N.T."/>
        </authorList>
    </citation>
    <scope>NUCLEOTIDE SEQUENCE [LARGE SCALE GENOMIC DNA]</scope>
    <source>
        <strain evidence="1 2">ATCC 33852</strain>
    </source>
</reference>
<organism evidence="1 2">
    <name type="scientific">Ewingella americana (strain ATCC 33852 / DSM 4580 / CCUG 14506 / JCM 5911 / LMG 7869 / NCTC 12157 / CDC 1468-78)</name>
    <dbReference type="NCBI Taxonomy" id="910964"/>
    <lineage>
        <taxon>Bacteria</taxon>
        <taxon>Pseudomonadati</taxon>
        <taxon>Pseudomonadota</taxon>
        <taxon>Gammaproteobacteria</taxon>
        <taxon>Enterobacterales</taxon>
        <taxon>Yersiniaceae</taxon>
        <taxon>Ewingella</taxon>
    </lineage>
</organism>
<keyword evidence="2" id="KW-1185">Reference proteome</keyword>
<proteinExistence type="predicted"/>
<dbReference type="AlphaFoldDB" id="A0A085GAP0"/>
<dbReference type="Proteomes" id="UP000028640">
    <property type="component" value="Unassembled WGS sequence"/>
</dbReference>
<evidence type="ECO:0000313" key="1">
    <source>
        <dbReference type="EMBL" id="KFC80785.1"/>
    </source>
</evidence>
<dbReference type="SUPFAM" id="SSF55298">
    <property type="entry name" value="YjgF-like"/>
    <property type="match status" value="1"/>
</dbReference>
<accession>A0A085GAP0</accession>
<dbReference type="eggNOG" id="COG0251">
    <property type="taxonomic scope" value="Bacteria"/>
</dbReference>
<dbReference type="STRING" id="910964.GEAM_2107"/>
<dbReference type="GO" id="GO:0005829">
    <property type="term" value="C:cytosol"/>
    <property type="evidence" value="ECO:0007669"/>
    <property type="project" value="TreeGrafter"/>
</dbReference>
<dbReference type="RefSeq" id="WP_034791216.1">
    <property type="nucleotide sequence ID" value="NZ_JMPJ01000053.1"/>
</dbReference>
<dbReference type="InterPro" id="IPR006175">
    <property type="entry name" value="YjgF/YER057c/UK114"/>
</dbReference>
<dbReference type="CDD" id="cd00448">
    <property type="entry name" value="YjgF_YER057c_UK114_family"/>
    <property type="match status" value="1"/>
</dbReference>
<dbReference type="Gene3D" id="3.30.1330.40">
    <property type="entry name" value="RutC-like"/>
    <property type="match status" value="1"/>
</dbReference>
<dbReference type="GO" id="GO:0019239">
    <property type="term" value="F:deaminase activity"/>
    <property type="evidence" value="ECO:0007669"/>
    <property type="project" value="TreeGrafter"/>
</dbReference>
<dbReference type="InterPro" id="IPR035959">
    <property type="entry name" value="RutC-like_sf"/>
</dbReference>
<sequence>MAIKRYGVEGGTGTGGQKLPFARAVEADGWLYISGQTPMLDGEVVEGGIIEQTQLAFENCLTIMREAGYQVEDVVHVTAVLTDARYFSSFNKVFSEIFKGNPPARICSVQDLVVDCKVEVDMKCFRSDRK</sequence>
<dbReference type="PANTHER" id="PTHR11803">
    <property type="entry name" value="2-IMINOBUTANOATE/2-IMINOPROPANOATE DEAMINASE RIDA"/>
    <property type="match status" value="1"/>
</dbReference>
<dbReference type="EMBL" id="JMPJ01000053">
    <property type="protein sequence ID" value="KFC80785.1"/>
    <property type="molecule type" value="Genomic_DNA"/>
</dbReference>
<dbReference type="GeneID" id="78380445"/>